<dbReference type="SUPFAM" id="SSF56219">
    <property type="entry name" value="DNase I-like"/>
    <property type="match status" value="1"/>
</dbReference>
<dbReference type="AlphaFoldDB" id="A0AAW2R4S0"/>
<reference evidence="2" key="1">
    <citation type="submission" date="2020-06" db="EMBL/GenBank/DDBJ databases">
        <authorList>
            <person name="Li T."/>
            <person name="Hu X."/>
            <person name="Zhang T."/>
            <person name="Song X."/>
            <person name="Zhang H."/>
            <person name="Dai N."/>
            <person name="Sheng W."/>
            <person name="Hou X."/>
            <person name="Wei L."/>
        </authorList>
    </citation>
    <scope>NUCLEOTIDE SEQUENCE</scope>
    <source>
        <strain evidence="2">G02</strain>
        <tissue evidence="2">Leaf</tissue>
    </source>
</reference>
<feature type="domain" description="Endonuclease/exonuclease/phosphatase" evidence="1">
    <location>
        <begin position="287"/>
        <end position="409"/>
    </location>
</feature>
<dbReference type="Gene3D" id="3.60.10.10">
    <property type="entry name" value="Endonuclease/exonuclease/phosphatase"/>
    <property type="match status" value="1"/>
</dbReference>
<comment type="caution">
    <text evidence="2">The sequence shown here is derived from an EMBL/GenBank/DDBJ whole genome shotgun (WGS) entry which is preliminary data.</text>
</comment>
<organism evidence="2">
    <name type="scientific">Sesamum radiatum</name>
    <name type="common">Black benniseed</name>
    <dbReference type="NCBI Taxonomy" id="300843"/>
    <lineage>
        <taxon>Eukaryota</taxon>
        <taxon>Viridiplantae</taxon>
        <taxon>Streptophyta</taxon>
        <taxon>Embryophyta</taxon>
        <taxon>Tracheophyta</taxon>
        <taxon>Spermatophyta</taxon>
        <taxon>Magnoliopsida</taxon>
        <taxon>eudicotyledons</taxon>
        <taxon>Gunneridae</taxon>
        <taxon>Pentapetalae</taxon>
        <taxon>asterids</taxon>
        <taxon>lamiids</taxon>
        <taxon>Lamiales</taxon>
        <taxon>Pedaliaceae</taxon>
        <taxon>Sesamum</taxon>
    </lineage>
</organism>
<dbReference type="InterPro" id="IPR036691">
    <property type="entry name" value="Endo/exonu/phosph_ase_sf"/>
</dbReference>
<sequence length="411" mass="46260">MGRKFTLTDAESSRVVIADGLWNADINSHNLYLVGGLLASKQPRFDALSTSLISMATIIGNSLGRFRDMEMDGTSRAWGTTLRFRVSLDVMAPLKHGFEDPSDHTPYGPWLYAPVPTRTPIRTQKPMSLSNSHNRDMPKPARGKEIFGNFELSKGSETSPLSQTARKERIISDPAIANLVSTQPSEISWQAAPHPYNVILETQILETATLHLDPDTRSHPTHPAQLIHARQPHGHRGRQDLYASQLYNRKRGRLVSIVDFDVDVMEASKRRHLLDEGFDTISAETVRTLNKLIRLYNPALVVLSETKCRKRKCEYLKEKYNMYGVNVDARGKSGGFILLWRKHTNLVIQSFSSAHIDANIASETKEAGWRFTGIYGQPDVAHRGKSWELLRQLSRLSSQSWLCAGDFNEIA</sequence>
<evidence type="ECO:0000313" key="2">
    <source>
        <dbReference type="EMBL" id="KAL0374983.1"/>
    </source>
</evidence>
<dbReference type="PANTHER" id="PTHR35218">
    <property type="entry name" value="RNASE H DOMAIN-CONTAINING PROTEIN"/>
    <property type="match status" value="1"/>
</dbReference>
<dbReference type="Pfam" id="PF03372">
    <property type="entry name" value="Exo_endo_phos"/>
    <property type="match status" value="1"/>
</dbReference>
<dbReference type="PANTHER" id="PTHR35218:SF9">
    <property type="entry name" value="ENDONUCLEASE_EXONUCLEASE_PHOSPHATASE DOMAIN-CONTAINING PROTEIN"/>
    <property type="match status" value="1"/>
</dbReference>
<name>A0AAW2R4S0_SESRA</name>
<reference evidence="2" key="2">
    <citation type="journal article" date="2024" name="Plant">
        <title>Genomic evolution and insights into agronomic trait innovations of Sesamum species.</title>
        <authorList>
            <person name="Miao H."/>
            <person name="Wang L."/>
            <person name="Qu L."/>
            <person name="Liu H."/>
            <person name="Sun Y."/>
            <person name="Le M."/>
            <person name="Wang Q."/>
            <person name="Wei S."/>
            <person name="Zheng Y."/>
            <person name="Lin W."/>
            <person name="Duan Y."/>
            <person name="Cao H."/>
            <person name="Xiong S."/>
            <person name="Wang X."/>
            <person name="Wei L."/>
            <person name="Li C."/>
            <person name="Ma Q."/>
            <person name="Ju M."/>
            <person name="Zhao R."/>
            <person name="Li G."/>
            <person name="Mu C."/>
            <person name="Tian Q."/>
            <person name="Mei H."/>
            <person name="Zhang T."/>
            <person name="Gao T."/>
            <person name="Zhang H."/>
        </authorList>
    </citation>
    <scope>NUCLEOTIDE SEQUENCE</scope>
    <source>
        <strain evidence="2">G02</strain>
    </source>
</reference>
<evidence type="ECO:0000259" key="1">
    <source>
        <dbReference type="Pfam" id="PF03372"/>
    </source>
</evidence>
<gene>
    <name evidence="2" type="ORF">Sradi_3414000</name>
</gene>
<dbReference type="InterPro" id="IPR005135">
    <property type="entry name" value="Endo/exonuclease/phosphatase"/>
</dbReference>
<accession>A0AAW2R4S0</accession>
<dbReference type="EMBL" id="JACGWJ010000014">
    <property type="protein sequence ID" value="KAL0374983.1"/>
    <property type="molecule type" value="Genomic_DNA"/>
</dbReference>
<proteinExistence type="predicted"/>
<protein>
    <recommendedName>
        <fullName evidence="1">Endonuclease/exonuclease/phosphatase domain-containing protein</fullName>
    </recommendedName>
</protein>